<dbReference type="EMBL" id="DWXE01000040">
    <property type="protein sequence ID" value="HJB91961.1"/>
    <property type="molecule type" value="Genomic_DNA"/>
</dbReference>
<comment type="caution">
    <text evidence="1">The sequence shown here is derived from an EMBL/GenBank/DDBJ whole genome shotgun (WGS) entry which is preliminary data.</text>
</comment>
<dbReference type="Gene3D" id="3.20.20.80">
    <property type="entry name" value="Glycosidases"/>
    <property type="match status" value="1"/>
</dbReference>
<dbReference type="SUPFAM" id="SSF51445">
    <property type="entry name" value="(Trans)glycosidases"/>
    <property type="match status" value="1"/>
</dbReference>
<reference evidence="1" key="2">
    <citation type="submission" date="2021-04" db="EMBL/GenBank/DDBJ databases">
        <authorList>
            <person name="Gilroy R."/>
        </authorList>
    </citation>
    <scope>NUCLEOTIDE SEQUENCE</scope>
    <source>
        <strain evidence="1">USAMLcec3-2134</strain>
    </source>
</reference>
<evidence type="ECO:0000313" key="2">
    <source>
        <dbReference type="Proteomes" id="UP000886883"/>
    </source>
</evidence>
<dbReference type="Proteomes" id="UP000886883">
    <property type="component" value="Unassembled WGS sequence"/>
</dbReference>
<proteinExistence type="predicted"/>
<sequence>MDKVLGIVYAYDVKDAYQEILELGFSWMRMGICFPWKDRMFGTLSEAYLRDREQMERAHGAGIQIMPSTPGMGGFYYDEKKKETRYQDAWPDFVGEKGTEEYYRNVADTCAFICRDLKGIAGNLWQCMNEIDIPTFSGSYSVDVTTKTARASAEGIVRENPEARCGINLSRYHEEGLKVADLVYAPGHKFGYIGDDQYFGSWQGKTVESWNDVIEALYARYQLPVLANEWGYSSGGAVKEVRPDPSVLPEGIPDVCYEKSWFHAVEGGHTEEVQARYLRRGLQIFAENPHVLGSFLFCFQDARHCYHCGASDCPSECWWGIVDVNGKPKKAYQAVKEAIREYYRNEKEA</sequence>
<organism evidence="1 2">
    <name type="scientific">Candidatus Eisenbergiella merdigallinarum</name>
    <dbReference type="NCBI Taxonomy" id="2838552"/>
    <lineage>
        <taxon>Bacteria</taxon>
        <taxon>Bacillati</taxon>
        <taxon>Bacillota</taxon>
        <taxon>Clostridia</taxon>
        <taxon>Lachnospirales</taxon>
        <taxon>Lachnospiraceae</taxon>
        <taxon>Eisenbergiella</taxon>
    </lineage>
</organism>
<accession>A0A9D2MT47</accession>
<gene>
    <name evidence="1" type="ORF">H9763_10935</name>
</gene>
<evidence type="ECO:0000313" key="1">
    <source>
        <dbReference type="EMBL" id="HJB91961.1"/>
    </source>
</evidence>
<reference evidence="1" key="1">
    <citation type="journal article" date="2021" name="PeerJ">
        <title>Extensive microbial diversity within the chicken gut microbiome revealed by metagenomics and culture.</title>
        <authorList>
            <person name="Gilroy R."/>
            <person name="Ravi A."/>
            <person name="Getino M."/>
            <person name="Pursley I."/>
            <person name="Horton D.L."/>
            <person name="Alikhan N.F."/>
            <person name="Baker D."/>
            <person name="Gharbi K."/>
            <person name="Hall N."/>
            <person name="Watson M."/>
            <person name="Adriaenssens E.M."/>
            <person name="Foster-Nyarko E."/>
            <person name="Jarju S."/>
            <person name="Secka A."/>
            <person name="Antonio M."/>
            <person name="Oren A."/>
            <person name="Chaudhuri R.R."/>
            <person name="La Ragione R."/>
            <person name="Hildebrand F."/>
            <person name="Pallen M.J."/>
        </authorList>
    </citation>
    <scope>NUCLEOTIDE SEQUENCE</scope>
    <source>
        <strain evidence="1">USAMLcec3-2134</strain>
    </source>
</reference>
<dbReference type="AlphaFoldDB" id="A0A9D2MT47"/>
<name>A0A9D2MT47_9FIRM</name>
<protein>
    <submittedName>
        <fullName evidence="1">Uncharacterized protein</fullName>
    </submittedName>
</protein>
<dbReference type="InterPro" id="IPR017853">
    <property type="entry name" value="GH"/>
</dbReference>